<dbReference type="Pfam" id="PF08344">
    <property type="entry name" value="TRP_2"/>
    <property type="match status" value="1"/>
</dbReference>
<keyword evidence="3 12" id="KW-0812">Transmembrane</keyword>
<name>A0ABV0NNK6_9TELE</name>
<comment type="subcellular location">
    <subcellularLocation>
        <location evidence="1">Membrane</location>
        <topology evidence="1">Multi-pass membrane protein</topology>
    </subcellularLocation>
</comment>
<gene>
    <name evidence="14" type="ORF">GOODEAATRI_026964</name>
</gene>
<evidence type="ECO:0000256" key="6">
    <source>
        <dbReference type="ARBA" id="ARBA00023043"/>
    </source>
</evidence>
<feature type="non-terminal residue" evidence="14">
    <location>
        <position position="1"/>
    </location>
</feature>
<comment type="catalytic activity">
    <reaction evidence="10">
        <text>Ca(2+)(in) = Ca(2+)(out)</text>
        <dbReference type="Rhea" id="RHEA:29671"/>
        <dbReference type="ChEBI" id="CHEBI:29108"/>
    </reaction>
</comment>
<evidence type="ECO:0000256" key="3">
    <source>
        <dbReference type="ARBA" id="ARBA00022692"/>
    </source>
</evidence>
<dbReference type="PROSITE" id="PS50088">
    <property type="entry name" value="ANK_REPEAT"/>
    <property type="match status" value="1"/>
</dbReference>
<dbReference type="InterPro" id="IPR013555">
    <property type="entry name" value="TRP_dom"/>
</dbReference>
<evidence type="ECO:0000313" key="15">
    <source>
        <dbReference type="Proteomes" id="UP001476798"/>
    </source>
</evidence>
<evidence type="ECO:0000256" key="9">
    <source>
        <dbReference type="ARBA" id="ARBA00023303"/>
    </source>
</evidence>
<feature type="transmembrane region" description="Helical" evidence="12">
    <location>
        <begin position="208"/>
        <end position="230"/>
    </location>
</feature>
<keyword evidence="5 12" id="KW-1133">Transmembrane helix</keyword>
<dbReference type="Pfam" id="PF00520">
    <property type="entry name" value="Ion_trans"/>
    <property type="match status" value="1"/>
</dbReference>
<keyword evidence="4" id="KW-0677">Repeat</keyword>
<dbReference type="SMART" id="SM01420">
    <property type="entry name" value="TRP_2"/>
    <property type="match status" value="1"/>
</dbReference>
<keyword evidence="15" id="KW-1185">Reference proteome</keyword>
<protein>
    <recommendedName>
        <fullName evidence="13">Transient receptor ion channel domain-containing protein</fullName>
    </recommendedName>
</protein>
<accession>A0ABV0NNK6</accession>
<keyword evidence="8 12" id="KW-0472">Membrane</keyword>
<evidence type="ECO:0000256" key="12">
    <source>
        <dbReference type="SAM" id="Phobius"/>
    </source>
</evidence>
<evidence type="ECO:0000259" key="13">
    <source>
        <dbReference type="SMART" id="SM01420"/>
    </source>
</evidence>
<comment type="caution">
    <text evidence="14">The sequence shown here is derived from an EMBL/GenBank/DDBJ whole genome shotgun (WGS) entry which is preliminary data.</text>
</comment>
<evidence type="ECO:0000256" key="11">
    <source>
        <dbReference type="PROSITE-ProRule" id="PRU00023"/>
    </source>
</evidence>
<feature type="domain" description="Transient receptor ion channel" evidence="13">
    <location>
        <begin position="38"/>
        <end position="100"/>
    </location>
</feature>
<keyword evidence="6 11" id="KW-0040">ANK repeat</keyword>
<dbReference type="InterPro" id="IPR002110">
    <property type="entry name" value="Ankyrin_rpt"/>
</dbReference>
<evidence type="ECO:0000256" key="8">
    <source>
        <dbReference type="ARBA" id="ARBA00023136"/>
    </source>
</evidence>
<evidence type="ECO:0000256" key="5">
    <source>
        <dbReference type="ARBA" id="ARBA00022989"/>
    </source>
</evidence>
<keyword evidence="2" id="KW-0813">Transport</keyword>
<proteinExistence type="predicted"/>
<evidence type="ECO:0000256" key="2">
    <source>
        <dbReference type="ARBA" id="ARBA00022448"/>
    </source>
</evidence>
<feature type="repeat" description="ANK" evidence="11">
    <location>
        <begin position="3"/>
        <end position="35"/>
    </location>
</feature>
<evidence type="ECO:0000256" key="1">
    <source>
        <dbReference type="ARBA" id="ARBA00004141"/>
    </source>
</evidence>
<evidence type="ECO:0000256" key="4">
    <source>
        <dbReference type="ARBA" id="ARBA00022737"/>
    </source>
</evidence>
<dbReference type="InterPro" id="IPR005821">
    <property type="entry name" value="Ion_trans_dom"/>
</dbReference>
<dbReference type="EMBL" id="JAHRIO010043417">
    <property type="protein sequence ID" value="MEQ2172981.1"/>
    <property type="molecule type" value="Genomic_DNA"/>
</dbReference>
<keyword evidence="7" id="KW-0406">Ion transport</keyword>
<sequence>FSHDVTPVILAAHCQEYEIVHTLLSKGARIDPPHDYFCGCDSCNYQQQYDSFSHSRSRINAYRGLASPAYLSLSNEDPVLAALELSNELAMLADIEKEFKVSDRFAGTTLLPNMTHHQQPGSPQLKLDPLLLHRKTTTPFTWMEILIISWVMARIHWMPSDPQLVSEGLYAIAVVLSFSRIAYILPANESFGPLQISLGRTVKDIFKFMVIFLLVFLAFMIGMFNLYSYYLGAKQNDAFTT</sequence>
<dbReference type="Proteomes" id="UP001476798">
    <property type="component" value="Unassembled WGS sequence"/>
</dbReference>
<evidence type="ECO:0000256" key="7">
    <source>
        <dbReference type="ARBA" id="ARBA00023065"/>
    </source>
</evidence>
<evidence type="ECO:0000256" key="10">
    <source>
        <dbReference type="ARBA" id="ARBA00036634"/>
    </source>
</evidence>
<keyword evidence="9" id="KW-0407">Ion channel</keyword>
<reference evidence="14 15" key="1">
    <citation type="submission" date="2021-06" db="EMBL/GenBank/DDBJ databases">
        <authorList>
            <person name="Palmer J.M."/>
        </authorList>
    </citation>
    <scope>NUCLEOTIDE SEQUENCE [LARGE SCALE GENOMIC DNA]</scope>
    <source>
        <strain evidence="14 15">GA_2019</strain>
        <tissue evidence="14">Muscle</tissue>
    </source>
</reference>
<organism evidence="14 15">
    <name type="scientific">Goodea atripinnis</name>
    <dbReference type="NCBI Taxonomy" id="208336"/>
    <lineage>
        <taxon>Eukaryota</taxon>
        <taxon>Metazoa</taxon>
        <taxon>Chordata</taxon>
        <taxon>Craniata</taxon>
        <taxon>Vertebrata</taxon>
        <taxon>Euteleostomi</taxon>
        <taxon>Actinopterygii</taxon>
        <taxon>Neopterygii</taxon>
        <taxon>Teleostei</taxon>
        <taxon>Neoteleostei</taxon>
        <taxon>Acanthomorphata</taxon>
        <taxon>Ovalentaria</taxon>
        <taxon>Atherinomorphae</taxon>
        <taxon>Cyprinodontiformes</taxon>
        <taxon>Goodeidae</taxon>
        <taxon>Goodea</taxon>
    </lineage>
</organism>
<dbReference type="PANTHER" id="PTHR10117">
    <property type="entry name" value="TRANSIENT RECEPTOR POTENTIAL CHANNEL"/>
    <property type="match status" value="1"/>
</dbReference>
<dbReference type="InterPro" id="IPR002153">
    <property type="entry name" value="TRPC_channel"/>
</dbReference>
<dbReference type="PANTHER" id="PTHR10117:SF7">
    <property type="entry name" value="SHORT TRANSIENT RECEPTOR POTENTIAL CHANNEL 6"/>
    <property type="match status" value="1"/>
</dbReference>
<evidence type="ECO:0000313" key="14">
    <source>
        <dbReference type="EMBL" id="MEQ2172981.1"/>
    </source>
</evidence>